<gene>
    <name evidence="3" type="ORF">P4O66_001581</name>
</gene>
<comment type="caution">
    <text evidence="3">The sequence shown here is derived from an EMBL/GenBank/DDBJ whole genome shotgun (WGS) entry which is preliminary data.</text>
</comment>
<dbReference type="PANTHER" id="PTHR45920">
    <property type="entry name" value="FORMIN HOMOLOGY 2 DOMAIN CONTAINING, ISOFORM I"/>
    <property type="match status" value="1"/>
</dbReference>
<dbReference type="EMBL" id="JAROKS010000018">
    <property type="protein sequence ID" value="KAK1792876.1"/>
    <property type="molecule type" value="Genomic_DNA"/>
</dbReference>
<name>A0AAD8Z5J2_9TELE</name>
<sequence>MNVSMYVSRKAGTLQKAGCHRRYDLHSGYLAQHPAVLNMDTSVVDLETLEALYENRAQKEEVEQMERYVRPAAEKNTGPLDKPEQFLLQLSQVPQFSGRGFCILFHSTFTECITSIHQKINLLQKVCRFLCLDKGVLKVLSLVLAFGNFMKGGNRSRDVLPKLRDVKSSDNSHSLLSYIVAICDTLMSFVELTVFFAQKPKGGEKEVSPHTFFSIWHEFSLDFKDLWKTENKQILKERLKAAEETVRQAIVGYGVRPRLTSGMVNRTPRVSSHLESGLQQGGDLCPSLYVPSPCDAQLLVLCTVPSWSEYGNSS</sequence>
<evidence type="ECO:0000256" key="1">
    <source>
        <dbReference type="ARBA" id="ARBA00005271"/>
    </source>
</evidence>
<dbReference type="Proteomes" id="UP001239994">
    <property type="component" value="Unassembled WGS sequence"/>
</dbReference>
<protein>
    <recommendedName>
        <fullName evidence="2">FH2 domain-containing protein</fullName>
    </recommendedName>
</protein>
<dbReference type="PROSITE" id="PS51444">
    <property type="entry name" value="FH2"/>
    <property type="match status" value="1"/>
</dbReference>
<evidence type="ECO:0000259" key="2">
    <source>
        <dbReference type="PROSITE" id="PS51444"/>
    </source>
</evidence>
<accession>A0AAD8Z5J2</accession>
<dbReference type="GO" id="GO:0008017">
    <property type="term" value="F:microtubule binding"/>
    <property type="evidence" value="ECO:0007669"/>
    <property type="project" value="InterPro"/>
</dbReference>
<dbReference type="PRINTS" id="PR00828">
    <property type="entry name" value="FORMIN"/>
</dbReference>
<dbReference type="GO" id="GO:0045010">
    <property type="term" value="P:actin nucleation"/>
    <property type="evidence" value="ECO:0007669"/>
    <property type="project" value="InterPro"/>
</dbReference>
<comment type="similarity">
    <text evidence="1">Belongs to the formin homology family. Cappuccino subfamily.</text>
</comment>
<dbReference type="SMART" id="SM00498">
    <property type="entry name" value="FH2"/>
    <property type="match status" value="1"/>
</dbReference>
<feature type="domain" description="FH2" evidence="2">
    <location>
        <begin position="1"/>
        <end position="314"/>
    </location>
</feature>
<dbReference type="GO" id="GO:0030866">
    <property type="term" value="P:cortical actin cytoskeleton organization"/>
    <property type="evidence" value="ECO:0007669"/>
    <property type="project" value="TreeGrafter"/>
</dbReference>
<dbReference type="GO" id="GO:0005884">
    <property type="term" value="C:actin filament"/>
    <property type="evidence" value="ECO:0007669"/>
    <property type="project" value="InterPro"/>
</dbReference>
<dbReference type="InterPro" id="IPR042201">
    <property type="entry name" value="FH2_Formin_sf"/>
</dbReference>
<reference evidence="3" key="1">
    <citation type="submission" date="2023-03" db="EMBL/GenBank/DDBJ databases">
        <title>Electrophorus voltai genome.</title>
        <authorList>
            <person name="Bian C."/>
        </authorList>
    </citation>
    <scope>NUCLEOTIDE SEQUENCE</scope>
    <source>
        <strain evidence="3">CB-2022</strain>
        <tissue evidence="3">Muscle</tissue>
    </source>
</reference>
<proteinExistence type="inferred from homology"/>
<dbReference type="Gene3D" id="1.20.58.2220">
    <property type="entry name" value="Formin, FH2 domain"/>
    <property type="match status" value="2"/>
</dbReference>
<dbReference type="GO" id="GO:0051015">
    <property type="term" value="F:actin filament binding"/>
    <property type="evidence" value="ECO:0007669"/>
    <property type="project" value="TreeGrafter"/>
</dbReference>
<dbReference type="PANTHER" id="PTHR45920:SF7">
    <property type="entry name" value="FORMIN-G"/>
    <property type="match status" value="1"/>
</dbReference>
<dbReference type="Pfam" id="PF02181">
    <property type="entry name" value="FH2"/>
    <property type="match status" value="1"/>
</dbReference>
<evidence type="ECO:0000313" key="4">
    <source>
        <dbReference type="Proteomes" id="UP001239994"/>
    </source>
</evidence>
<dbReference type="GO" id="GO:0005737">
    <property type="term" value="C:cytoplasm"/>
    <property type="evidence" value="ECO:0007669"/>
    <property type="project" value="TreeGrafter"/>
</dbReference>
<dbReference type="InterPro" id="IPR001265">
    <property type="entry name" value="Formin_Cappuccino_subfam"/>
</dbReference>
<organism evidence="3 4">
    <name type="scientific">Electrophorus voltai</name>
    <dbReference type="NCBI Taxonomy" id="2609070"/>
    <lineage>
        <taxon>Eukaryota</taxon>
        <taxon>Metazoa</taxon>
        <taxon>Chordata</taxon>
        <taxon>Craniata</taxon>
        <taxon>Vertebrata</taxon>
        <taxon>Euteleostomi</taxon>
        <taxon>Actinopterygii</taxon>
        <taxon>Neopterygii</taxon>
        <taxon>Teleostei</taxon>
        <taxon>Ostariophysi</taxon>
        <taxon>Gymnotiformes</taxon>
        <taxon>Gymnotoidei</taxon>
        <taxon>Gymnotidae</taxon>
        <taxon>Electrophorus</taxon>
    </lineage>
</organism>
<keyword evidence="4" id="KW-1185">Reference proteome</keyword>
<dbReference type="SUPFAM" id="SSF101447">
    <property type="entry name" value="Formin homology 2 domain (FH2 domain)"/>
    <property type="match status" value="1"/>
</dbReference>
<evidence type="ECO:0000313" key="3">
    <source>
        <dbReference type="EMBL" id="KAK1792876.1"/>
    </source>
</evidence>
<dbReference type="InterPro" id="IPR015425">
    <property type="entry name" value="FH2_Formin"/>
</dbReference>
<dbReference type="AlphaFoldDB" id="A0AAD8Z5J2"/>